<dbReference type="EMBL" id="OC920476">
    <property type="protein sequence ID" value="CAD7652534.1"/>
    <property type="molecule type" value="Genomic_DNA"/>
</dbReference>
<dbReference type="EMBL" id="CAJPVJ010005651">
    <property type="protein sequence ID" value="CAG2169721.1"/>
    <property type="molecule type" value="Genomic_DNA"/>
</dbReference>
<dbReference type="AlphaFoldDB" id="A0A7R9M2S1"/>
<keyword evidence="4" id="KW-0472">Membrane</keyword>
<evidence type="ECO:0000259" key="5">
    <source>
        <dbReference type="Pfam" id="PF01094"/>
    </source>
</evidence>
<keyword evidence="7" id="KW-1185">Reference proteome</keyword>
<comment type="subcellular location">
    <subcellularLocation>
        <location evidence="1">Membrane</location>
    </subcellularLocation>
</comment>
<sequence length="143" mass="16595">MKIQESITLELFSVRVTIYTSFHNAPFSHQADVWIEILIRLKYFSVVFIHSSDSDGRSTLGRFQNLADISNIKVESVIKYEPGIPNIVLELEEAKRELFCRIFILYANEEDGHNIFQQIYSQNMTDSGYVWLVSEQAMEAPNR</sequence>
<dbReference type="Gene3D" id="3.40.50.2300">
    <property type="match status" value="1"/>
</dbReference>
<keyword evidence="2" id="KW-0812">Transmembrane</keyword>
<accession>A0A7R9M2S1</accession>
<keyword evidence="3" id="KW-1133">Transmembrane helix</keyword>
<dbReference type="GO" id="GO:0016020">
    <property type="term" value="C:membrane"/>
    <property type="evidence" value="ECO:0007669"/>
    <property type="project" value="UniProtKB-SubCell"/>
</dbReference>
<proteinExistence type="predicted"/>
<dbReference type="SUPFAM" id="SSF53822">
    <property type="entry name" value="Periplasmic binding protein-like I"/>
    <property type="match status" value="1"/>
</dbReference>
<dbReference type="Pfam" id="PF01094">
    <property type="entry name" value="ANF_receptor"/>
    <property type="match status" value="1"/>
</dbReference>
<name>A0A7R9M2S1_9ACAR</name>
<evidence type="ECO:0000256" key="1">
    <source>
        <dbReference type="ARBA" id="ARBA00004370"/>
    </source>
</evidence>
<reference evidence="6" key="1">
    <citation type="submission" date="2020-11" db="EMBL/GenBank/DDBJ databases">
        <authorList>
            <person name="Tran Van P."/>
        </authorList>
    </citation>
    <scope>NUCLEOTIDE SEQUENCE</scope>
</reference>
<gene>
    <name evidence="6" type="ORF">ONB1V03_LOCUS9195</name>
</gene>
<evidence type="ECO:0000256" key="4">
    <source>
        <dbReference type="ARBA" id="ARBA00023136"/>
    </source>
</evidence>
<dbReference type="OrthoDB" id="5984008at2759"/>
<evidence type="ECO:0000313" key="6">
    <source>
        <dbReference type="EMBL" id="CAD7652534.1"/>
    </source>
</evidence>
<protein>
    <recommendedName>
        <fullName evidence="5">Receptor ligand binding region domain-containing protein</fullName>
    </recommendedName>
</protein>
<feature type="non-terminal residue" evidence="6">
    <location>
        <position position="1"/>
    </location>
</feature>
<evidence type="ECO:0000313" key="7">
    <source>
        <dbReference type="Proteomes" id="UP000728032"/>
    </source>
</evidence>
<dbReference type="Proteomes" id="UP000728032">
    <property type="component" value="Unassembled WGS sequence"/>
</dbReference>
<feature type="domain" description="Receptor ligand binding region" evidence="5">
    <location>
        <begin position="28"/>
        <end position="140"/>
    </location>
</feature>
<dbReference type="InterPro" id="IPR028082">
    <property type="entry name" value="Peripla_BP_I"/>
</dbReference>
<evidence type="ECO:0000256" key="3">
    <source>
        <dbReference type="ARBA" id="ARBA00022989"/>
    </source>
</evidence>
<dbReference type="InterPro" id="IPR001828">
    <property type="entry name" value="ANF_lig-bd_rcpt"/>
</dbReference>
<evidence type="ECO:0000256" key="2">
    <source>
        <dbReference type="ARBA" id="ARBA00022692"/>
    </source>
</evidence>
<organism evidence="6">
    <name type="scientific">Oppiella nova</name>
    <dbReference type="NCBI Taxonomy" id="334625"/>
    <lineage>
        <taxon>Eukaryota</taxon>
        <taxon>Metazoa</taxon>
        <taxon>Ecdysozoa</taxon>
        <taxon>Arthropoda</taxon>
        <taxon>Chelicerata</taxon>
        <taxon>Arachnida</taxon>
        <taxon>Acari</taxon>
        <taxon>Acariformes</taxon>
        <taxon>Sarcoptiformes</taxon>
        <taxon>Oribatida</taxon>
        <taxon>Brachypylina</taxon>
        <taxon>Oppioidea</taxon>
        <taxon>Oppiidae</taxon>
        <taxon>Oppiella</taxon>
    </lineage>
</organism>